<protein>
    <recommendedName>
        <fullName evidence="4">Serine hydrolase</fullName>
    </recommendedName>
</protein>
<dbReference type="KEGG" id="nah:F5544_25500"/>
<dbReference type="EMBL" id="CP046172">
    <property type="protein sequence ID" value="QIS12954.1"/>
    <property type="molecule type" value="Genomic_DNA"/>
</dbReference>
<dbReference type="PANTHER" id="PTHR35333">
    <property type="entry name" value="BETA-LACTAMASE"/>
    <property type="match status" value="1"/>
</dbReference>
<gene>
    <name evidence="2" type="ORF">F5544_25500</name>
</gene>
<keyword evidence="1" id="KW-0732">Signal</keyword>
<dbReference type="AlphaFoldDB" id="A0A6G9YIE2"/>
<dbReference type="GO" id="GO:0046677">
    <property type="term" value="P:response to antibiotic"/>
    <property type="evidence" value="ECO:0007669"/>
    <property type="project" value="InterPro"/>
</dbReference>
<reference evidence="2 3" key="1">
    <citation type="journal article" date="2019" name="ACS Chem. Biol.">
        <title>Identification and Mobilization of a Cryptic Antibiotic Biosynthesis Gene Locus from a Human-Pathogenic Nocardia Isolate.</title>
        <authorList>
            <person name="Herisse M."/>
            <person name="Ishida K."/>
            <person name="Porter J.L."/>
            <person name="Howden B."/>
            <person name="Hertweck C."/>
            <person name="Stinear T.P."/>
            <person name="Pidot S.J."/>
        </authorList>
    </citation>
    <scope>NUCLEOTIDE SEQUENCE [LARGE SCALE GENOMIC DNA]</scope>
    <source>
        <strain evidence="2 3">AUSMDU00012717</strain>
    </source>
</reference>
<name>A0A6G9YIE2_9NOCA</name>
<evidence type="ECO:0000256" key="1">
    <source>
        <dbReference type="SAM" id="SignalP"/>
    </source>
</evidence>
<keyword evidence="3" id="KW-1185">Reference proteome</keyword>
<dbReference type="RefSeq" id="WP_167475563.1">
    <property type="nucleotide sequence ID" value="NZ_CP046172.1"/>
</dbReference>
<dbReference type="Gene3D" id="3.40.710.10">
    <property type="entry name" value="DD-peptidase/beta-lactamase superfamily"/>
    <property type="match status" value="1"/>
</dbReference>
<dbReference type="SUPFAM" id="SSF56601">
    <property type="entry name" value="beta-lactamase/transpeptidase-like"/>
    <property type="match status" value="1"/>
</dbReference>
<dbReference type="InterPro" id="IPR012338">
    <property type="entry name" value="Beta-lactam/transpept-like"/>
</dbReference>
<proteinExistence type="predicted"/>
<accession>A0A6G9YIE2</accession>
<sequence>MVVGAIAAGAATAMVIGVPTAMAQGHRPAGAVAQRAVTVPSAVPVAADAVSAATSVAPDALGQQIAAAITAASPNTQVGVDVVNLETGASLAGLNVDQQFYTASVVKLLIAIDALKSQGWQPDPDTASQLRQMLAASDDDIADELWDANGADDIVHRMIDLMGLTGTQAPDDDTQWGETRTTPSDVVNIYRYIATSVPQPSRDLLVGALTGADQIAADGTDQYFGIPDGLPGTAWAVKQGWMTLGSSTTLDTTGLVGPQNDPLRYAVVLMTTQPADTTWAAGGSAVTAGIDVLRTILALPTTG</sequence>
<dbReference type="GO" id="GO:0030655">
    <property type="term" value="P:beta-lactam antibiotic catabolic process"/>
    <property type="evidence" value="ECO:0007669"/>
    <property type="project" value="InterPro"/>
</dbReference>
<feature type="chain" id="PRO_5026359913" description="Serine hydrolase" evidence="1">
    <location>
        <begin position="24"/>
        <end position="303"/>
    </location>
</feature>
<dbReference type="Proteomes" id="UP000503540">
    <property type="component" value="Chromosome"/>
</dbReference>
<feature type="signal peptide" evidence="1">
    <location>
        <begin position="1"/>
        <end position="23"/>
    </location>
</feature>
<dbReference type="InterPro" id="IPR000871">
    <property type="entry name" value="Beta-lactam_class-A"/>
</dbReference>
<dbReference type="PANTHER" id="PTHR35333:SF3">
    <property type="entry name" value="BETA-LACTAMASE-TYPE TRANSPEPTIDASE FOLD CONTAINING PROTEIN"/>
    <property type="match status" value="1"/>
</dbReference>
<evidence type="ECO:0000313" key="3">
    <source>
        <dbReference type="Proteomes" id="UP000503540"/>
    </source>
</evidence>
<organism evidence="2 3">
    <name type="scientific">Nocardia arthritidis</name>
    <dbReference type="NCBI Taxonomy" id="228602"/>
    <lineage>
        <taxon>Bacteria</taxon>
        <taxon>Bacillati</taxon>
        <taxon>Actinomycetota</taxon>
        <taxon>Actinomycetes</taxon>
        <taxon>Mycobacteriales</taxon>
        <taxon>Nocardiaceae</taxon>
        <taxon>Nocardia</taxon>
    </lineage>
</organism>
<evidence type="ECO:0000313" key="2">
    <source>
        <dbReference type="EMBL" id="QIS12954.1"/>
    </source>
</evidence>
<evidence type="ECO:0008006" key="4">
    <source>
        <dbReference type="Google" id="ProtNLM"/>
    </source>
</evidence>
<dbReference type="GO" id="GO:0008800">
    <property type="term" value="F:beta-lactamase activity"/>
    <property type="evidence" value="ECO:0007669"/>
    <property type="project" value="InterPro"/>
</dbReference>